<organism evidence="1 2">
    <name type="scientific">Strigamia maritima</name>
    <name type="common">European centipede</name>
    <name type="synonym">Geophilus maritimus</name>
    <dbReference type="NCBI Taxonomy" id="126957"/>
    <lineage>
        <taxon>Eukaryota</taxon>
        <taxon>Metazoa</taxon>
        <taxon>Ecdysozoa</taxon>
        <taxon>Arthropoda</taxon>
        <taxon>Myriapoda</taxon>
        <taxon>Chilopoda</taxon>
        <taxon>Pleurostigmophora</taxon>
        <taxon>Geophilomorpha</taxon>
        <taxon>Linotaeniidae</taxon>
        <taxon>Strigamia</taxon>
    </lineage>
</organism>
<dbReference type="AlphaFoldDB" id="T1JHV3"/>
<keyword evidence="2" id="KW-1185">Reference proteome</keyword>
<dbReference type="HOGENOM" id="CLU_1654353_0_0_1"/>
<dbReference type="PANTHER" id="PTHR43143">
    <property type="entry name" value="METALLOPHOSPHOESTERASE, CALCINEURIN SUPERFAMILY"/>
    <property type="match status" value="1"/>
</dbReference>
<dbReference type="InterPro" id="IPR029052">
    <property type="entry name" value="Metallo-depent_PP-like"/>
</dbReference>
<evidence type="ECO:0008006" key="3">
    <source>
        <dbReference type="Google" id="ProtNLM"/>
    </source>
</evidence>
<dbReference type="STRING" id="126957.T1JHV3"/>
<dbReference type="OMA" id="DEPRHEY"/>
<dbReference type="EMBL" id="JH431414">
    <property type="status" value="NOT_ANNOTATED_CDS"/>
    <property type="molecule type" value="Genomic_DNA"/>
</dbReference>
<reference evidence="2" key="1">
    <citation type="submission" date="2011-05" db="EMBL/GenBank/DDBJ databases">
        <authorList>
            <person name="Richards S.R."/>
            <person name="Qu J."/>
            <person name="Jiang H."/>
            <person name="Jhangiani S.N."/>
            <person name="Agravi P."/>
            <person name="Goodspeed R."/>
            <person name="Gross S."/>
            <person name="Mandapat C."/>
            <person name="Jackson L."/>
            <person name="Mathew T."/>
            <person name="Pu L."/>
            <person name="Thornton R."/>
            <person name="Saada N."/>
            <person name="Wilczek-Boney K.B."/>
            <person name="Lee S."/>
            <person name="Kovar C."/>
            <person name="Wu Y."/>
            <person name="Scherer S.E."/>
            <person name="Worley K.C."/>
            <person name="Muzny D.M."/>
            <person name="Gibbs R."/>
        </authorList>
    </citation>
    <scope>NUCLEOTIDE SEQUENCE</scope>
    <source>
        <strain evidence="2">Brora</strain>
    </source>
</reference>
<dbReference type="PANTHER" id="PTHR43143:SF1">
    <property type="entry name" value="SERINE_THREONINE-PROTEIN PHOSPHATASE CPPED1"/>
    <property type="match status" value="1"/>
</dbReference>
<dbReference type="Gene3D" id="3.60.21.10">
    <property type="match status" value="1"/>
</dbReference>
<dbReference type="EnsemblMetazoa" id="SMAR013434-RA">
    <property type="protein sequence ID" value="SMAR013434-PA"/>
    <property type="gene ID" value="SMAR013434"/>
</dbReference>
<evidence type="ECO:0000313" key="2">
    <source>
        <dbReference type="Proteomes" id="UP000014500"/>
    </source>
</evidence>
<reference evidence="1" key="2">
    <citation type="submission" date="2015-02" db="UniProtKB">
        <authorList>
            <consortium name="EnsemblMetazoa"/>
        </authorList>
    </citation>
    <scope>IDENTIFICATION</scope>
</reference>
<protein>
    <recommendedName>
        <fullName evidence="3">Calcineurin-like phosphoesterase domain-containing protein</fullName>
    </recommendedName>
</protein>
<evidence type="ECO:0000313" key="1">
    <source>
        <dbReference type="EnsemblMetazoa" id="SMAR013434-PA"/>
    </source>
</evidence>
<dbReference type="eggNOG" id="KOG1378">
    <property type="taxonomic scope" value="Eukaryota"/>
</dbReference>
<dbReference type="InterPro" id="IPR051918">
    <property type="entry name" value="STPP_CPPED1"/>
</dbReference>
<sequence>MLVGTTIFPRKERHADQGAGKFEFSGMPDKVPELAQEQDIWLEGQLALAKTAKHAVIFQHIPWFVADPDEPRHEYFNIDLPIRHKMLEKFKNAGVKIVFCGHYHRNGGGTDGDLEVVVTSAIGAQLGSDKHGFRVVRVLDKCIKHQYYSLDQVPKEISFE</sequence>
<dbReference type="SUPFAM" id="SSF56300">
    <property type="entry name" value="Metallo-dependent phosphatases"/>
    <property type="match status" value="1"/>
</dbReference>
<accession>T1JHV3</accession>
<name>T1JHV3_STRMM</name>
<proteinExistence type="predicted"/>
<dbReference type="Proteomes" id="UP000014500">
    <property type="component" value="Unassembled WGS sequence"/>
</dbReference>
<dbReference type="PhylomeDB" id="T1JHV3"/>